<name>A0A2U1AV02_9BACT</name>
<dbReference type="EMBL" id="QEKI01000008">
    <property type="protein sequence ID" value="PVY40254.1"/>
    <property type="molecule type" value="Genomic_DNA"/>
</dbReference>
<dbReference type="AlphaFoldDB" id="A0A2U1AV02"/>
<keyword evidence="3" id="KW-1185">Reference proteome</keyword>
<reference evidence="2 3" key="1">
    <citation type="submission" date="2018-04" db="EMBL/GenBank/DDBJ databases">
        <title>Genomic Encyclopedia of Type Strains, Phase IV (KMG-IV): sequencing the most valuable type-strain genomes for metagenomic binning, comparative biology and taxonomic classification.</title>
        <authorList>
            <person name="Goeker M."/>
        </authorList>
    </citation>
    <scope>NUCLEOTIDE SEQUENCE [LARGE SCALE GENOMIC DNA]</scope>
    <source>
        <strain evidence="2 3">DSM 100231</strain>
    </source>
</reference>
<keyword evidence="1" id="KW-0472">Membrane</keyword>
<dbReference type="Proteomes" id="UP000245466">
    <property type="component" value="Unassembled WGS sequence"/>
</dbReference>
<gene>
    <name evidence="2" type="ORF">C8E01_108148</name>
</gene>
<keyword evidence="1" id="KW-0812">Transmembrane</keyword>
<evidence type="ECO:0000256" key="1">
    <source>
        <dbReference type="SAM" id="Phobius"/>
    </source>
</evidence>
<proteinExistence type="predicted"/>
<evidence type="ECO:0000313" key="2">
    <source>
        <dbReference type="EMBL" id="PVY40254.1"/>
    </source>
</evidence>
<accession>A0A2U1AV02</accession>
<sequence length="156" mass="18008">MYKSKFKLFGQTGFIVALGLFMLALAVGLLIKAITTGQEVRTVILVGVVISLGLLFIWNKILTEINQITITDSSIEIVNVFTKRKRKIIRQDIKGFKDTFKNGYTILIVGHNEKVLAKIHDYYYQEFIELRENLGIKYLERVPTFWNKLIKVESNH</sequence>
<feature type="transmembrane region" description="Helical" evidence="1">
    <location>
        <begin position="40"/>
        <end position="58"/>
    </location>
</feature>
<evidence type="ECO:0000313" key="3">
    <source>
        <dbReference type="Proteomes" id="UP000245466"/>
    </source>
</evidence>
<protein>
    <submittedName>
        <fullName evidence="2">Uncharacterized protein</fullName>
    </submittedName>
</protein>
<organism evidence="2 3">
    <name type="scientific">Pontibacter virosus</name>
    <dbReference type="NCBI Taxonomy" id="1765052"/>
    <lineage>
        <taxon>Bacteria</taxon>
        <taxon>Pseudomonadati</taxon>
        <taxon>Bacteroidota</taxon>
        <taxon>Cytophagia</taxon>
        <taxon>Cytophagales</taxon>
        <taxon>Hymenobacteraceae</taxon>
        <taxon>Pontibacter</taxon>
    </lineage>
</organism>
<comment type="caution">
    <text evidence="2">The sequence shown here is derived from an EMBL/GenBank/DDBJ whole genome shotgun (WGS) entry which is preliminary data.</text>
</comment>
<feature type="transmembrane region" description="Helical" evidence="1">
    <location>
        <begin position="12"/>
        <end position="34"/>
    </location>
</feature>
<keyword evidence="1" id="KW-1133">Transmembrane helix</keyword>